<dbReference type="EMBL" id="MU865622">
    <property type="protein sequence ID" value="KAK4220873.1"/>
    <property type="molecule type" value="Genomic_DNA"/>
</dbReference>
<dbReference type="Pfam" id="PF01425">
    <property type="entry name" value="Amidase"/>
    <property type="match status" value="1"/>
</dbReference>
<accession>A0AAN6YM25</accession>
<name>A0AAN6YM25_9PEZI</name>
<evidence type="ECO:0000259" key="1">
    <source>
        <dbReference type="Pfam" id="PF01425"/>
    </source>
</evidence>
<dbReference type="InterPro" id="IPR036928">
    <property type="entry name" value="AS_sf"/>
</dbReference>
<proteinExistence type="predicted"/>
<evidence type="ECO:0000313" key="3">
    <source>
        <dbReference type="Proteomes" id="UP001301958"/>
    </source>
</evidence>
<dbReference type="InterPro" id="IPR023631">
    <property type="entry name" value="Amidase_dom"/>
</dbReference>
<dbReference type="Proteomes" id="UP001301958">
    <property type="component" value="Unassembled WGS sequence"/>
</dbReference>
<comment type="caution">
    <text evidence="2">The sequence shown here is derived from an EMBL/GenBank/DDBJ whole genome shotgun (WGS) entry which is preliminary data.</text>
</comment>
<dbReference type="SUPFAM" id="SSF75304">
    <property type="entry name" value="Amidase signature (AS) enzymes"/>
    <property type="match status" value="1"/>
</dbReference>
<sequence length="388" mass="41848">MTGKPIFNVLITNVAELRELLYSKKNKKKTTSVDIVKAHLDQIDKHNNKGAELNAMISIIPRDLVLSIAQNLGLERSEGRIRGPLHEVPITIKDNIMTGSEFPLPTTVGTIALKSAMAEKNAPIVDLLIHTGAIIIGKANLSEMAGWKGFGITTADAGWFVIWERRSIVPPANRVSLYGLKATVGSITTERTAPWSALTDSIGGMAGTPADLADLFGRRGLDDAAKTILDNGGVVERSVPLTSMDQLILDGEDALEQLWNQDFEPAWNKFLTGYKSENTTVHTLAELVQFNYVALPAGARITGIDKTLCDFSLDVIISPMDGRIPTIAATAGYPVATMPLGYSKTNGRAFGVCIISSAGNEAKILKATHAWHATMPSRKPPPQLVNED</sequence>
<organism evidence="2 3">
    <name type="scientific">Podospora fimiseda</name>
    <dbReference type="NCBI Taxonomy" id="252190"/>
    <lineage>
        <taxon>Eukaryota</taxon>
        <taxon>Fungi</taxon>
        <taxon>Dikarya</taxon>
        <taxon>Ascomycota</taxon>
        <taxon>Pezizomycotina</taxon>
        <taxon>Sordariomycetes</taxon>
        <taxon>Sordariomycetidae</taxon>
        <taxon>Sordariales</taxon>
        <taxon>Podosporaceae</taxon>
        <taxon>Podospora</taxon>
    </lineage>
</organism>
<dbReference type="PANTHER" id="PTHR42678:SF34">
    <property type="entry name" value="OS04G0183300 PROTEIN"/>
    <property type="match status" value="1"/>
</dbReference>
<feature type="domain" description="Amidase" evidence="1">
    <location>
        <begin position="34"/>
        <end position="145"/>
    </location>
</feature>
<dbReference type="Gene3D" id="3.90.1300.10">
    <property type="entry name" value="Amidase signature (AS) domain"/>
    <property type="match status" value="3"/>
</dbReference>
<gene>
    <name evidence="2" type="ORF">QBC38DRAFT_524477</name>
</gene>
<dbReference type="AlphaFoldDB" id="A0AAN6YM25"/>
<dbReference type="PANTHER" id="PTHR42678">
    <property type="entry name" value="AMIDASE"/>
    <property type="match status" value="1"/>
</dbReference>
<keyword evidence="3" id="KW-1185">Reference proteome</keyword>
<protein>
    <submittedName>
        <fullName evidence="2">Amidase signature domain-containing protein</fullName>
    </submittedName>
</protein>
<evidence type="ECO:0000313" key="2">
    <source>
        <dbReference type="EMBL" id="KAK4220873.1"/>
    </source>
</evidence>
<reference evidence="2" key="1">
    <citation type="journal article" date="2023" name="Mol. Phylogenet. Evol.">
        <title>Genome-scale phylogeny and comparative genomics of the fungal order Sordariales.</title>
        <authorList>
            <person name="Hensen N."/>
            <person name="Bonometti L."/>
            <person name="Westerberg I."/>
            <person name="Brannstrom I.O."/>
            <person name="Guillou S."/>
            <person name="Cros-Aarteil S."/>
            <person name="Calhoun S."/>
            <person name="Haridas S."/>
            <person name="Kuo A."/>
            <person name="Mondo S."/>
            <person name="Pangilinan J."/>
            <person name="Riley R."/>
            <person name="LaButti K."/>
            <person name="Andreopoulos B."/>
            <person name="Lipzen A."/>
            <person name="Chen C."/>
            <person name="Yan M."/>
            <person name="Daum C."/>
            <person name="Ng V."/>
            <person name="Clum A."/>
            <person name="Steindorff A."/>
            <person name="Ohm R.A."/>
            <person name="Martin F."/>
            <person name="Silar P."/>
            <person name="Natvig D.O."/>
            <person name="Lalanne C."/>
            <person name="Gautier V."/>
            <person name="Ament-Velasquez S.L."/>
            <person name="Kruys A."/>
            <person name="Hutchinson M.I."/>
            <person name="Powell A.J."/>
            <person name="Barry K."/>
            <person name="Miller A.N."/>
            <person name="Grigoriev I.V."/>
            <person name="Debuchy R."/>
            <person name="Gladieux P."/>
            <person name="Hiltunen Thoren M."/>
            <person name="Johannesson H."/>
        </authorList>
    </citation>
    <scope>NUCLEOTIDE SEQUENCE</scope>
    <source>
        <strain evidence="2">CBS 990.96</strain>
    </source>
</reference>
<reference evidence="2" key="2">
    <citation type="submission" date="2023-05" db="EMBL/GenBank/DDBJ databases">
        <authorList>
            <consortium name="Lawrence Berkeley National Laboratory"/>
            <person name="Steindorff A."/>
            <person name="Hensen N."/>
            <person name="Bonometti L."/>
            <person name="Westerberg I."/>
            <person name="Brannstrom I.O."/>
            <person name="Guillou S."/>
            <person name="Cros-Aarteil S."/>
            <person name="Calhoun S."/>
            <person name="Haridas S."/>
            <person name="Kuo A."/>
            <person name="Mondo S."/>
            <person name="Pangilinan J."/>
            <person name="Riley R."/>
            <person name="Labutti K."/>
            <person name="Andreopoulos B."/>
            <person name="Lipzen A."/>
            <person name="Chen C."/>
            <person name="Yanf M."/>
            <person name="Daum C."/>
            <person name="Ng V."/>
            <person name="Clum A."/>
            <person name="Ohm R."/>
            <person name="Martin F."/>
            <person name="Silar P."/>
            <person name="Natvig D."/>
            <person name="Lalanne C."/>
            <person name="Gautier V."/>
            <person name="Ament-Velasquez S.L."/>
            <person name="Kruys A."/>
            <person name="Hutchinson M.I."/>
            <person name="Powell A.J."/>
            <person name="Barry K."/>
            <person name="Miller A.N."/>
            <person name="Grigoriev I.V."/>
            <person name="Debuchy R."/>
            <person name="Gladieux P."/>
            <person name="Thoren M.H."/>
            <person name="Johannesson H."/>
        </authorList>
    </citation>
    <scope>NUCLEOTIDE SEQUENCE</scope>
    <source>
        <strain evidence="2">CBS 990.96</strain>
    </source>
</reference>